<keyword evidence="3" id="KW-0862">Zinc</keyword>
<dbReference type="PANTHER" id="PTHR31424:SF6">
    <property type="match status" value="1"/>
</dbReference>
<organism evidence="6 7">
    <name type="scientific">Hydra vulgaris</name>
    <name type="common">Hydra</name>
    <name type="synonym">Hydra attenuata</name>
    <dbReference type="NCBI Taxonomy" id="6087"/>
    <lineage>
        <taxon>Eukaryota</taxon>
        <taxon>Metazoa</taxon>
        <taxon>Cnidaria</taxon>
        <taxon>Hydrozoa</taxon>
        <taxon>Hydroidolina</taxon>
        <taxon>Anthoathecata</taxon>
        <taxon>Aplanulata</taxon>
        <taxon>Hydridae</taxon>
        <taxon>Hydra</taxon>
    </lineage>
</organism>
<evidence type="ECO:0000256" key="3">
    <source>
        <dbReference type="ARBA" id="ARBA00022833"/>
    </source>
</evidence>
<dbReference type="InterPro" id="IPR013083">
    <property type="entry name" value="Znf_RING/FYVE/PHD"/>
</dbReference>
<proteinExistence type="predicted"/>
<keyword evidence="2 4" id="KW-0863">Zinc-finger</keyword>
<dbReference type="PROSITE" id="PS00518">
    <property type="entry name" value="ZF_RING_1"/>
    <property type="match status" value="1"/>
</dbReference>
<feature type="domain" description="RING-type" evidence="5">
    <location>
        <begin position="457"/>
        <end position="500"/>
    </location>
</feature>
<evidence type="ECO:0000256" key="2">
    <source>
        <dbReference type="ARBA" id="ARBA00022771"/>
    </source>
</evidence>
<dbReference type="InterPro" id="IPR017907">
    <property type="entry name" value="Znf_RING_CS"/>
</dbReference>
<keyword evidence="1" id="KW-0479">Metal-binding</keyword>
<accession>A0ABM4DMP0</accession>
<evidence type="ECO:0000313" key="7">
    <source>
        <dbReference type="RefSeq" id="XP_065675821.1"/>
    </source>
</evidence>
<dbReference type="InterPro" id="IPR009689">
    <property type="entry name" value="DUF1280"/>
</dbReference>
<reference evidence="7" key="1">
    <citation type="submission" date="2025-08" db="UniProtKB">
        <authorList>
            <consortium name="RefSeq"/>
        </authorList>
    </citation>
    <scope>IDENTIFICATION</scope>
</reference>
<dbReference type="SMART" id="SM00184">
    <property type="entry name" value="RING"/>
    <property type="match status" value="1"/>
</dbReference>
<dbReference type="InterPro" id="IPR018957">
    <property type="entry name" value="Znf_C3HC4_RING-type"/>
</dbReference>
<evidence type="ECO:0000256" key="4">
    <source>
        <dbReference type="PROSITE-ProRule" id="PRU00175"/>
    </source>
</evidence>
<dbReference type="RefSeq" id="XP_065675821.1">
    <property type="nucleotide sequence ID" value="XM_065819749.1"/>
</dbReference>
<evidence type="ECO:0000256" key="1">
    <source>
        <dbReference type="ARBA" id="ARBA00022723"/>
    </source>
</evidence>
<name>A0ABM4DMP0_HYDVU</name>
<gene>
    <name evidence="7" type="primary">LOC136092028</name>
</gene>
<dbReference type="Pfam" id="PF06918">
    <property type="entry name" value="DUF1280"/>
    <property type="match status" value="1"/>
</dbReference>
<evidence type="ECO:0000259" key="5">
    <source>
        <dbReference type="PROSITE" id="PS50089"/>
    </source>
</evidence>
<evidence type="ECO:0000313" key="6">
    <source>
        <dbReference type="Proteomes" id="UP001652625"/>
    </source>
</evidence>
<dbReference type="PROSITE" id="PS50089">
    <property type="entry name" value="ZF_RING_2"/>
    <property type="match status" value="1"/>
</dbReference>
<dbReference type="Proteomes" id="UP001652625">
    <property type="component" value="Chromosome 15"/>
</dbReference>
<dbReference type="GeneID" id="136092028"/>
<dbReference type="InterPro" id="IPR001841">
    <property type="entry name" value="Znf_RING"/>
</dbReference>
<dbReference type="Pfam" id="PF00097">
    <property type="entry name" value="zf-C3HC4"/>
    <property type="match status" value="1"/>
</dbReference>
<protein>
    <submittedName>
        <fullName evidence="7">Uncharacterized protein LOC136092028</fullName>
    </submittedName>
</protein>
<dbReference type="SUPFAM" id="SSF57850">
    <property type="entry name" value="RING/U-box"/>
    <property type="match status" value="1"/>
</dbReference>
<dbReference type="PANTHER" id="PTHR31424">
    <property type="entry name" value="PROTEIN CBG23806"/>
    <property type="match status" value="1"/>
</dbReference>
<sequence>MFNTSNQLGNAAVKGNKKPKFYREITNWIEIWSTCEYFTLTKQTSHALITTLRATASLIDDLLEESYIFVLTSRLQSDPLELRYSKYRQMSGGRFLVSLLEVCNSEKILAVRSLLKEDSNFWDENIYQTFEYSTLENIMQDITLLSLEILECQLSEDSMEVAVTITGYITKKLKKRIKCLSCGQKMVSTEQDIFNNEYLKILSRGGLICPSQSLCDFICHLFSILDIISPILIKHCSYSLSIKSFAEEIFKIYYSSVDFTCKNHQEWGINNGSRIVINIFYNNLQKEITDYVRKDQMDLHIKNFNLLCRVCGCLVLKKKYLIGAIQKSKIENIFHIKLIDVEGVHPLNICHKCYLTINIVIKRKSSTTLLLCTQWTHHCDDCYTCHQVKKLSQGLNASKSQIRDKTKFIGHPRIGERVWTFSMFSILKENIFTIHNMEIDSSDLKNEFNPYLQLCICNLCGKIPKQPVSLKKCEHLFCFFCIVENVKIKYINESLCPQCDTSVLPEDFVTSNKTNSLIQMLTVQCIICKTKFNVVKEYDVYLHHKLACNKKSLTQPVSILLSSPLSSSSLSPSSYTFNNSISEIFNLTASSHIPRIVEDATLHILKQKMKQSGGKSISFKSGGPRPVLFSSIPKAYVTSNEASNATVRERNAIVKRNIEVVSGPSNDAVCSQSSKLLISLPSETKEKILANSNIKVTISATKMVAMKADLCIPWEKLKNISRWLKSFDIQTASHASQRIVSEKLSGCDFIVENAPFTFEKEIKGTFEIKDASYGYIENLQTHIFKHLDQLESCKSLHYHEFFPEKEIQIKIGGDYGGGSFKMTYQVANTINPNSKDNTIVFSIFEAKDYQINIKVAISRFEKEIEDLQKMKYKDRNIRVFIFGDYKFLCALYGISGASGRHCCLFCYATANDMKCIDPEMKYRTLEDLCLDHKRFMKNGGLKSIAKNFNNVISEPILKIPLDQVSLPSLHMALGIYLNFFNMFEEEVHQLDIMMAAEPLKSSIKCSEEYDVFINKQKQLWNLQIDILNIDDQIQVVNDVILLAAVSNSDDVDDVQSLYLKEIDLLNNEKEKKTNLCNTLEEYFLKKGQGPCTQMIEAILQQLNVQRQAYHGKSFIGNHVHKMLKKPSILRLCNSIPKFVYDNGYSGTKIHTKSIEVSKQYKQLFDKFAQCYYIFSSKNTISAEKLSILKKKINELMQFYRENWPEASVSPKLHMLEHHAIPFLEKWRAGFGFYGEQGGESIHMEFNKLKNIYQSIPCPTIQLKSILKSHYQKTNPENIQLKPCVKKRKFILKNS</sequence>
<dbReference type="Gene3D" id="3.30.40.10">
    <property type="entry name" value="Zinc/RING finger domain, C3HC4 (zinc finger)"/>
    <property type="match status" value="1"/>
</dbReference>
<keyword evidence="6" id="KW-1185">Reference proteome</keyword>